<protein>
    <submittedName>
        <fullName evidence="4">Uncharacterized protein</fullName>
    </submittedName>
</protein>
<keyword evidence="5" id="KW-1185">Reference proteome</keyword>
<keyword evidence="3" id="KW-0812">Transmembrane</keyword>
<gene>
    <name evidence="4" type="ORF">MBRA1_002851</name>
</gene>
<organism evidence="4 5">
    <name type="scientific">Malassezia brasiliensis</name>
    <dbReference type="NCBI Taxonomy" id="1821822"/>
    <lineage>
        <taxon>Eukaryota</taxon>
        <taxon>Fungi</taxon>
        <taxon>Dikarya</taxon>
        <taxon>Basidiomycota</taxon>
        <taxon>Ustilaginomycotina</taxon>
        <taxon>Malasseziomycetes</taxon>
        <taxon>Malasseziales</taxon>
        <taxon>Malasseziaceae</taxon>
        <taxon>Malassezia</taxon>
    </lineage>
</organism>
<dbReference type="EMBL" id="CP119953">
    <property type="protein sequence ID" value="WFC96195.1"/>
    <property type="molecule type" value="Genomic_DNA"/>
</dbReference>
<sequence length="236" mass="25428">MAELDAAPLVAPNAPVVVAGGTILGTLAGGIVGVTTGILTNRPIPPPMLAVRFAKGWLAFSFGFFAIREYAVRPLLNRSMPQRDGPHTRNLRATFLAGGTMGAVAAAFLRRPVVSGILTIAGLCTGVQLISNEILFAANTLSNYGRAEPPQLVPAPAPTNKAPMATEASSASPEPTSRNAIMRFLERHDIVVPLSDDQYKERLLQRRSEIDRELILLDQELAQERRQLDLLRSTGR</sequence>
<evidence type="ECO:0000256" key="1">
    <source>
        <dbReference type="SAM" id="Coils"/>
    </source>
</evidence>
<dbReference type="Proteomes" id="UP001216638">
    <property type="component" value="Chromosome 3"/>
</dbReference>
<keyword evidence="3" id="KW-1133">Transmembrane helix</keyword>
<accession>A0AAF0IQJ7</accession>
<evidence type="ECO:0000256" key="2">
    <source>
        <dbReference type="SAM" id="MobiDB-lite"/>
    </source>
</evidence>
<name>A0AAF0IQJ7_9BASI</name>
<reference evidence="4" key="1">
    <citation type="submission" date="2023-03" db="EMBL/GenBank/DDBJ databases">
        <title>Mating type loci evolution in Malassezia.</title>
        <authorList>
            <person name="Coelho M.A."/>
        </authorList>
    </citation>
    <scope>NUCLEOTIDE SEQUENCE</scope>
    <source>
        <strain evidence="4">CBS 14135</strain>
    </source>
</reference>
<evidence type="ECO:0000313" key="5">
    <source>
        <dbReference type="Proteomes" id="UP001216638"/>
    </source>
</evidence>
<feature type="transmembrane region" description="Helical" evidence="3">
    <location>
        <begin position="91"/>
        <end position="109"/>
    </location>
</feature>
<dbReference type="PANTHER" id="PTHR41390">
    <property type="entry name" value="CHROMOSOME 7, WHOLE GENOME SHOTGUN SEQUENCE"/>
    <property type="match status" value="1"/>
</dbReference>
<feature type="transmembrane region" description="Helical" evidence="3">
    <location>
        <begin position="16"/>
        <end position="41"/>
    </location>
</feature>
<dbReference type="AlphaFoldDB" id="A0AAF0IQJ7"/>
<keyword evidence="3" id="KW-0472">Membrane</keyword>
<evidence type="ECO:0000256" key="3">
    <source>
        <dbReference type="SAM" id="Phobius"/>
    </source>
</evidence>
<feature type="transmembrane region" description="Helical" evidence="3">
    <location>
        <begin position="53"/>
        <end position="71"/>
    </location>
</feature>
<proteinExistence type="predicted"/>
<dbReference type="PANTHER" id="PTHR41390:SF1">
    <property type="entry name" value="NADH-UBIQUINONE OXIDOREDUCTASE 213 KDA SUBUNIT"/>
    <property type="match status" value="1"/>
</dbReference>
<feature type="region of interest" description="Disordered" evidence="2">
    <location>
        <begin position="149"/>
        <end position="176"/>
    </location>
</feature>
<feature type="compositionally biased region" description="Polar residues" evidence="2">
    <location>
        <begin position="167"/>
        <end position="176"/>
    </location>
</feature>
<feature type="coiled-coil region" evidence="1">
    <location>
        <begin position="200"/>
        <end position="234"/>
    </location>
</feature>
<keyword evidence="1" id="KW-0175">Coiled coil</keyword>
<evidence type="ECO:0000313" key="4">
    <source>
        <dbReference type="EMBL" id="WFC96195.1"/>
    </source>
</evidence>